<comment type="caution">
    <text evidence="2">The sequence shown here is derived from an EMBL/GenBank/DDBJ whole genome shotgun (WGS) entry which is preliminary data.</text>
</comment>
<gene>
    <name evidence="2" type="ORF">BASA50_008579</name>
</gene>
<keyword evidence="3" id="KW-1185">Reference proteome</keyword>
<sequence length="399" mass="45700">MVATPSGSQYIHASPNEIRRLENEENSRIRLERIRQVRAQEKRLAAERRLNFKLHSGKEWSNVLERLHDGWAAELTTEKKQLTSLMGNLAKRCGEAHLNASVSLAEKHTHSEVLLISVADLQKREAVRNDMAVSYNFKENYDRIEPSLLRRAIKHSVQLQESRRAQLVVSRYRQRVSSGIPTTEIAANPVNHINRTSLKQNSRKYDVSSLHREHAAIRCQQASLPNQKPALSAAAAAEVESQRCIFNMRVKRETQNALDQRSHTRYVRAVEDIHLNKQRDRMMEKLSKLHIDDCVRKQVNAGNYAARFRPDYVKVGADQLHKRFGVEFNPDTGVADVTKQKRRQSTRIYKASDHPENSSGSIELTLKADERFEVVRIPSRRPISQGIDQGDSIVNQNDV</sequence>
<evidence type="ECO:0000313" key="2">
    <source>
        <dbReference type="EMBL" id="KAH6591605.1"/>
    </source>
</evidence>
<dbReference type="Proteomes" id="UP001648503">
    <property type="component" value="Unassembled WGS sequence"/>
</dbReference>
<protein>
    <submittedName>
        <fullName evidence="2">Uncharacterized protein</fullName>
    </submittedName>
</protein>
<evidence type="ECO:0000256" key="1">
    <source>
        <dbReference type="SAM" id="MobiDB-lite"/>
    </source>
</evidence>
<organism evidence="2 3">
    <name type="scientific">Batrachochytrium salamandrivorans</name>
    <dbReference type="NCBI Taxonomy" id="1357716"/>
    <lineage>
        <taxon>Eukaryota</taxon>
        <taxon>Fungi</taxon>
        <taxon>Fungi incertae sedis</taxon>
        <taxon>Chytridiomycota</taxon>
        <taxon>Chytridiomycota incertae sedis</taxon>
        <taxon>Chytridiomycetes</taxon>
        <taxon>Rhizophydiales</taxon>
        <taxon>Rhizophydiales incertae sedis</taxon>
        <taxon>Batrachochytrium</taxon>
    </lineage>
</organism>
<proteinExistence type="predicted"/>
<accession>A0ABQ8F4S7</accession>
<feature type="region of interest" description="Disordered" evidence="1">
    <location>
        <begin position="338"/>
        <end position="363"/>
    </location>
</feature>
<evidence type="ECO:0000313" key="3">
    <source>
        <dbReference type="Proteomes" id="UP001648503"/>
    </source>
</evidence>
<dbReference type="EMBL" id="JAFCIX010000403">
    <property type="protein sequence ID" value="KAH6591605.1"/>
    <property type="molecule type" value="Genomic_DNA"/>
</dbReference>
<name>A0ABQ8F4S7_9FUNG</name>
<reference evidence="2 3" key="1">
    <citation type="submission" date="2021-02" db="EMBL/GenBank/DDBJ databases">
        <title>Variation within the Batrachochytrium salamandrivorans European outbreak.</title>
        <authorList>
            <person name="Kelly M."/>
            <person name="Pasmans F."/>
            <person name="Shea T.P."/>
            <person name="Munoz J.F."/>
            <person name="Carranza S."/>
            <person name="Cuomo C.A."/>
            <person name="Martel A."/>
        </authorList>
    </citation>
    <scope>NUCLEOTIDE SEQUENCE [LARGE SCALE GENOMIC DNA]</scope>
    <source>
        <strain evidence="2 3">AMFP18/2</strain>
    </source>
</reference>